<dbReference type="GO" id="GO:0012505">
    <property type="term" value="C:endomembrane system"/>
    <property type="evidence" value="ECO:0000318"/>
    <property type="project" value="GO_Central"/>
</dbReference>
<dbReference type="STRING" id="5722.A2G4Z9"/>
<evidence type="ECO:0000313" key="6">
    <source>
        <dbReference type="Proteomes" id="UP000001542"/>
    </source>
</evidence>
<reference evidence="5" key="2">
    <citation type="journal article" date="2007" name="Science">
        <title>Draft genome sequence of the sexually transmitted pathogen Trichomonas vaginalis.</title>
        <authorList>
            <person name="Carlton J.M."/>
            <person name="Hirt R.P."/>
            <person name="Silva J.C."/>
            <person name="Delcher A.L."/>
            <person name="Schatz M."/>
            <person name="Zhao Q."/>
            <person name="Wortman J.R."/>
            <person name="Bidwell S.L."/>
            <person name="Alsmark U.C.M."/>
            <person name="Besteiro S."/>
            <person name="Sicheritz-Ponten T."/>
            <person name="Noel C.J."/>
            <person name="Dacks J.B."/>
            <person name="Foster P.G."/>
            <person name="Simillion C."/>
            <person name="Van de Peer Y."/>
            <person name="Miranda-Saavedra D."/>
            <person name="Barton G.J."/>
            <person name="Westrop G.D."/>
            <person name="Mueller S."/>
            <person name="Dessi D."/>
            <person name="Fiori P.L."/>
            <person name="Ren Q."/>
            <person name="Paulsen I."/>
            <person name="Zhang H."/>
            <person name="Bastida-Corcuera F.D."/>
            <person name="Simoes-Barbosa A."/>
            <person name="Brown M.T."/>
            <person name="Hayes R.D."/>
            <person name="Mukherjee M."/>
            <person name="Okumura C.Y."/>
            <person name="Schneider R."/>
            <person name="Smith A.J."/>
            <person name="Vanacova S."/>
            <person name="Villalvazo M."/>
            <person name="Haas B.J."/>
            <person name="Pertea M."/>
            <person name="Feldblyum T.V."/>
            <person name="Utterback T.R."/>
            <person name="Shu C.L."/>
            <person name="Osoegawa K."/>
            <person name="de Jong P.J."/>
            <person name="Hrdy I."/>
            <person name="Horvathova L."/>
            <person name="Zubacova Z."/>
            <person name="Dolezal P."/>
            <person name="Malik S.B."/>
            <person name="Logsdon J.M. Jr."/>
            <person name="Henze K."/>
            <person name="Gupta A."/>
            <person name="Wang C.C."/>
            <person name="Dunne R.L."/>
            <person name="Upcroft J.A."/>
            <person name="Upcroft P."/>
            <person name="White O."/>
            <person name="Salzberg S.L."/>
            <person name="Tang P."/>
            <person name="Chiu C.-H."/>
            <person name="Lee Y.-S."/>
            <person name="Embley T.M."/>
            <person name="Coombs G.H."/>
            <person name="Mottram J.C."/>
            <person name="Tachezy J."/>
            <person name="Fraser-Liggett C.M."/>
            <person name="Johnson P.J."/>
        </authorList>
    </citation>
    <scope>NUCLEOTIDE SEQUENCE [LARGE SCALE GENOMIC DNA]</scope>
    <source>
        <strain evidence="5">G3</strain>
    </source>
</reference>
<dbReference type="FunFam" id="3.40.50.300:FF:001462">
    <property type="entry name" value="Small GTP-binding protein, putative"/>
    <property type="match status" value="1"/>
</dbReference>
<dbReference type="InParanoid" id="A2G4Z9"/>
<dbReference type="GO" id="GO:0005769">
    <property type="term" value="C:early endosome"/>
    <property type="evidence" value="ECO:0000318"/>
    <property type="project" value="GO_Central"/>
</dbReference>
<dbReference type="VEuPathDB" id="TrichDB:TVAGG3_0655240"/>
<dbReference type="SMART" id="SM00175">
    <property type="entry name" value="RAB"/>
    <property type="match status" value="1"/>
</dbReference>
<dbReference type="NCBIfam" id="TIGR00231">
    <property type="entry name" value="small_GTP"/>
    <property type="match status" value="1"/>
</dbReference>
<dbReference type="Proteomes" id="UP000001542">
    <property type="component" value="Unassembled WGS sequence"/>
</dbReference>
<accession>A2G4Z9</accession>
<dbReference type="SUPFAM" id="SSF52540">
    <property type="entry name" value="P-loop containing nucleoside triphosphate hydrolases"/>
    <property type="match status" value="1"/>
</dbReference>
<dbReference type="Pfam" id="PF00071">
    <property type="entry name" value="Ras"/>
    <property type="match status" value="1"/>
</dbReference>
<dbReference type="InterPro" id="IPR001806">
    <property type="entry name" value="Small_GTPase"/>
</dbReference>
<dbReference type="SMART" id="SM00176">
    <property type="entry name" value="RAN"/>
    <property type="match status" value="1"/>
</dbReference>
<dbReference type="SMART" id="SM00174">
    <property type="entry name" value="RHO"/>
    <property type="match status" value="1"/>
</dbReference>
<dbReference type="PROSITE" id="PS51419">
    <property type="entry name" value="RAB"/>
    <property type="match status" value="1"/>
</dbReference>
<dbReference type="PANTHER" id="PTHR47981">
    <property type="entry name" value="RAB FAMILY"/>
    <property type="match status" value="1"/>
</dbReference>
<dbReference type="OrthoDB" id="10405574at2759"/>
<keyword evidence="6" id="KW-1185">Reference proteome</keyword>
<dbReference type="GO" id="GO:0003924">
    <property type="term" value="F:GTPase activity"/>
    <property type="evidence" value="ECO:0000318"/>
    <property type="project" value="GO_Central"/>
</dbReference>
<dbReference type="SMART" id="SM00173">
    <property type="entry name" value="RAS"/>
    <property type="match status" value="1"/>
</dbReference>
<evidence type="ECO:0000256" key="2">
    <source>
        <dbReference type="ARBA" id="ARBA00022741"/>
    </source>
</evidence>
<reference evidence="5" key="1">
    <citation type="submission" date="2006-10" db="EMBL/GenBank/DDBJ databases">
        <authorList>
            <person name="Amadeo P."/>
            <person name="Zhao Q."/>
            <person name="Wortman J."/>
            <person name="Fraser-Liggett C."/>
            <person name="Carlton J."/>
        </authorList>
    </citation>
    <scope>NUCLEOTIDE SEQUENCE</scope>
    <source>
        <strain evidence="5">G3</strain>
    </source>
</reference>
<dbReference type="PROSITE" id="PS51421">
    <property type="entry name" value="RAS"/>
    <property type="match status" value="1"/>
</dbReference>
<dbReference type="VEuPathDB" id="TrichDB:TVAG_096160"/>
<protein>
    <submittedName>
        <fullName evidence="5">Small GTP-binding protein, putative</fullName>
    </submittedName>
</protein>
<dbReference type="GO" id="GO:0005525">
    <property type="term" value="F:GTP binding"/>
    <property type="evidence" value="ECO:0007669"/>
    <property type="project" value="UniProtKB-KW"/>
</dbReference>
<evidence type="ECO:0000256" key="3">
    <source>
        <dbReference type="ARBA" id="ARBA00023134"/>
    </source>
</evidence>
<name>A2G4Z9_TRIV3</name>
<dbReference type="InterPro" id="IPR005225">
    <property type="entry name" value="Small_GTP-bd"/>
</dbReference>
<dbReference type="KEGG" id="tva:4745423"/>
<evidence type="ECO:0000313" key="5">
    <source>
        <dbReference type="EMBL" id="EAX87771.1"/>
    </source>
</evidence>
<keyword evidence="2" id="KW-0547">Nucleotide-binding</keyword>
<evidence type="ECO:0000256" key="4">
    <source>
        <dbReference type="SAM" id="MobiDB-lite"/>
    </source>
</evidence>
<dbReference type="CDD" id="cd00154">
    <property type="entry name" value="Rab"/>
    <property type="match status" value="1"/>
</dbReference>
<sequence>MRVSGEGGEISAFKVCICGEESVGKTALLNRYVTGSFNSDYRPTIAATFVSSQEIIDHQVVVLNIWDTAGQEKYQSMMPLYLRNAECVILVFDVTKISSWKYITQWYENDFPNLFPRPALFICANKADLEPNIDMNSTAEWCQKTDIPLFQTSALTGLNIAQIFKKVAGDLEAQHKVKKSNQHSNKMKEKNTGSGSCC</sequence>
<gene>
    <name evidence="5" type="ORF">TVAG_096160</name>
</gene>
<dbReference type="EMBL" id="DS114401">
    <property type="protein sequence ID" value="EAX87771.1"/>
    <property type="molecule type" value="Genomic_DNA"/>
</dbReference>
<dbReference type="SMR" id="A2G4Z9"/>
<dbReference type="PANTHER" id="PTHR47981:SF20">
    <property type="entry name" value="RAS-RELATED PROTEIN RAB-7A"/>
    <property type="match status" value="1"/>
</dbReference>
<dbReference type="InterPro" id="IPR027417">
    <property type="entry name" value="P-loop_NTPase"/>
</dbReference>
<dbReference type="RefSeq" id="XP_001300701.1">
    <property type="nucleotide sequence ID" value="XM_001300700.1"/>
</dbReference>
<dbReference type="eggNOG" id="KOG0394">
    <property type="taxonomic scope" value="Eukaryota"/>
</dbReference>
<dbReference type="PRINTS" id="PR00449">
    <property type="entry name" value="RASTRNSFRMNG"/>
</dbReference>
<dbReference type="AlphaFoldDB" id="A2G4Z9"/>
<comment type="similarity">
    <text evidence="1">Belongs to the small GTPase superfamily. Rab family.</text>
</comment>
<organism evidence="5 6">
    <name type="scientific">Trichomonas vaginalis (strain ATCC PRA-98 / G3)</name>
    <dbReference type="NCBI Taxonomy" id="412133"/>
    <lineage>
        <taxon>Eukaryota</taxon>
        <taxon>Metamonada</taxon>
        <taxon>Parabasalia</taxon>
        <taxon>Trichomonadida</taxon>
        <taxon>Trichomonadidae</taxon>
        <taxon>Trichomonas</taxon>
    </lineage>
</organism>
<keyword evidence="3" id="KW-0342">GTP-binding</keyword>
<evidence type="ECO:0000256" key="1">
    <source>
        <dbReference type="ARBA" id="ARBA00006270"/>
    </source>
</evidence>
<dbReference type="Gene3D" id="3.40.50.300">
    <property type="entry name" value="P-loop containing nucleotide triphosphate hydrolases"/>
    <property type="match status" value="1"/>
</dbReference>
<feature type="region of interest" description="Disordered" evidence="4">
    <location>
        <begin position="177"/>
        <end position="198"/>
    </location>
</feature>
<dbReference type="GO" id="GO:0006886">
    <property type="term" value="P:intracellular protein transport"/>
    <property type="evidence" value="ECO:0000318"/>
    <property type="project" value="GO_Central"/>
</dbReference>
<proteinExistence type="inferred from homology"/>